<dbReference type="GO" id="GO:0051010">
    <property type="term" value="F:microtubule plus-end binding"/>
    <property type="evidence" value="ECO:0007669"/>
    <property type="project" value="InterPro"/>
</dbReference>
<dbReference type="GO" id="GO:0000922">
    <property type="term" value="C:spindle pole"/>
    <property type="evidence" value="ECO:0007669"/>
    <property type="project" value="UniProtKB-SubCell"/>
</dbReference>
<dbReference type="FunFam" id="1.25.10.10:FF:000068">
    <property type="entry name" value="cytoskeleton-associated protein 5 isoform X1"/>
    <property type="match status" value="1"/>
</dbReference>
<dbReference type="InterPro" id="IPR011989">
    <property type="entry name" value="ARM-like"/>
</dbReference>
<feature type="domain" description="TOG" evidence="18">
    <location>
        <begin position="1160"/>
        <end position="1398"/>
    </location>
</feature>
<feature type="domain" description="TOG" evidence="18">
    <location>
        <begin position="586"/>
        <end position="787"/>
    </location>
</feature>
<dbReference type="GO" id="GO:0051301">
    <property type="term" value="P:cell division"/>
    <property type="evidence" value="ECO:0007669"/>
    <property type="project" value="UniProtKB-KW"/>
</dbReference>
<dbReference type="eggNOG" id="KOG1820">
    <property type="taxonomic scope" value="Eukaryota"/>
</dbReference>
<dbReference type="GO" id="GO:0046785">
    <property type="term" value="P:microtubule polymerization"/>
    <property type="evidence" value="ECO:0007669"/>
    <property type="project" value="InterPro"/>
</dbReference>
<feature type="compositionally biased region" description="Low complexity" evidence="17">
    <location>
        <begin position="543"/>
        <end position="554"/>
    </location>
</feature>
<dbReference type="GO" id="GO:0005813">
    <property type="term" value="C:centrosome"/>
    <property type="evidence" value="ECO:0007669"/>
    <property type="project" value="UniProtKB-SubCell"/>
</dbReference>
<evidence type="ECO:0000256" key="1">
    <source>
        <dbReference type="ARBA" id="ARBA00004300"/>
    </source>
</evidence>
<evidence type="ECO:0000256" key="5">
    <source>
        <dbReference type="ARBA" id="ARBA00022490"/>
    </source>
</evidence>
<name>L9JER1_TUPCH</name>
<evidence type="ECO:0000256" key="13">
    <source>
        <dbReference type="ARBA" id="ARBA00025722"/>
    </source>
</evidence>
<dbReference type="Gene3D" id="1.25.10.10">
    <property type="entry name" value="Leucine-rich Repeat Variant"/>
    <property type="match status" value="5"/>
</dbReference>
<feature type="domain" description="TOG" evidence="18">
    <location>
        <begin position="819"/>
        <end position="1051"/>
    </location>
</feature>
<evidence type="ECO:0000256" key="16">
    <source>
        <dbReference type="PROSITE-ProRule" id="PRU00103"/>
    </source>
</evidence>
<feature type="compositionally biased region" description="Basic and acidic residues" evidence="17">
    <location>
        <begin position="1993"/>
        <end position="2007"/>
    </location>
</feature>
<feature type="compositionally biased region" description="Low complexity" evidence="17">
    <location>
        <begin position="2187"/>
        <end position="2199"/>
    </location>
</feature>
<dbReference type="PANTHER" id="PTHR12609">
    <property type="entry name" value="MICROTUBULE ASSOCIATED PROTEIN XMAP215"/>
    <property type="match status" value="1"/>
</dbReference>
<evidence type="ECO:0000256" key="12">
    <source>
        <dbReference type="ARBA" id="ARBA00023328"/>
    </source>
</evidence>
<dbReference type="InterPro" id="IPR024395">
    <property type="entry name" value="CLASP_N_dom"/>
</dbReference>
<dbReference type="SUPFAM" id="SSF48371">
    <property type="entry name" value="ARM repeat"/>
    <property type="match status" value="2"/>
</dbReference>
<proteinExistence type="inferred from homology"/>
<evidence type="ECO:0000313" key="19">
    <source>
        <dbReference type="EMBL" id="ELW48853.1"/>
    </source>
</evidence>
<feature type="domain" description="TOG" evidence="18">
    <location>
        <begin position="269"/>
        <end position="507"/>
    </location>
</feature>
<dbReference type="STRING" id="246437.L9JER1"/>
<keyword evidence="4" id="KW-0158">Chromosome</keyword>
<reference evidence="20" key="1">
    <citation type="submission" date="2012-07" db="EMBL/GenBank/DDBJ databases">
        <title>Genome of the Chinese tree shrew, a rising model animal genetically related to primates.</title>
        <authorList>
            <person name="Zhang G."/>
            <person name="Fan Y."/>
            <person name="Yao Y."/>
            <person name="Huang Z."/>
        </authorList>
    </citation>
    <scope>NUCLEOTIDE SEQUENCE [LARGE SCALE GENOMIC DNA]</scope>
</reference>
<dbReference type="InterPro" id="IPR016024">
    <property type="entry name" value="ARM-type_fold"/>
</dbReference>
<dbReference type="FunCoup" id="L9JER1">
    <property type="interactions" value="2304"/>
</dbReference>
<dbReference type="Pfam" id="PF21041">
    <property type="entry name" value="XMAP215_CLASP_TOG"/>
    <property type="match status" value="4"/>
</dbReference>
<feature type="region of interest" description="Disordered" evidence="17">
    <location>
        <begin position="1049"/>
        <end position="1124"/>
    </location>
</feature>
<organism evidence="19 20">
    <name type="scientific">Tupaia chinensis</name>
    <name type="common">Chinese tree shrew</name>
    <name type="synonym">Tupaia belangeri chinensis</name>
    <dbReference type="NCBI Taxonomy" id="246437"/>
    <lineage>
        <taxon>Eukaryota</taxon>
        <taxon>Metazoa</taxon>
        <taxon>Chordata</taxon>
        <taxon>Craniata</taxon>
        <taxon>Vertebrata</taxon>
        <taxon>Euteleostomi</taxon>
        <taxon>Mammalia</taxon>
        <taxon>Eutheria</taxon>
        <taxon>Euarchontoglires</taxon>
        <taxon>Scandentia</taxon>
        <taxon>Tupaiidae</taxon>
        <taxon>Tupaia</taxon>
    </lineage>
</organism>
<feature type="compositionally biased region" description="Basic and acidic residues" evidence="17">
    <location>
        <begin position="1837"/>
        <end position="1851"/>
    </location>
</feature>
<keyword evidence="12" id="KW-0137">Centromere</keyword>
<keyword evidence="10" id="KW-0206">Cytoskeleton</keyword>
<dbReference type="InterPro" id="IPR021133">
    <property type="entry name" value="HEAT_type_2"/>
</dbReference>
<dbReference type="InterPro" id="IPR048491">
    <property type="entry name" value="XMAP215_CLASP_TOG"/>
</dbReference>
<dbReference type="FunFam" id="1.25.10.10:FF:000063">
    <property type="entry name" value="Putative cytoskeleton-associated protein 5"/>
    <property type="match status" value="1"/>
</dbReference>
<keyword evidence="20" id="KW-1185">Reference proteome</keyword>
<feature type="region of interest" description="Disordered" evidence="17">
    <location>
        <begin position="1391"/>
        <end position="1412"/>
    </location>
</feature>
<evidence type="ECO:0000313" key="20">
    <source>
        <dbReference type="Proteomes" id="UP000011518"/>
    </source>
</evidence>
<feature type="region of interest" description="Disordered" evidence="17">
    <location>
        <begin position="2134"/>
        <end position="2217"/>
    </location>
</feature>
<keyword evidence="11" id="KW-0131">Cell cycle</keyword>
<dbReference type="FunFam" id="1.25.10.10:FF:000050">
    <property type="entry name" value="Cytoskeleton-associated protein 5 isoform X1"/>
    <property type="match status" value="1"/>
</dbReference>
<dbReference type="FunFam" id="1.25.10.10:FF:000052">
    <property type="entry name" value="Cytoskeleton associated protein 5"/>
    <property type="match status" value="1"/>
</dbReference>
<evidence type="ECO:0000256" key="4">
    <source>
        <dbReference type="ARBA" id="ARBA00022454"/>
    </source>
</evidence>
<feature type="compositionally biased region" description="Low complexity" evidence="17">
    <location>
        <begin position="1049"/>
        <end position="1071"/>
    </location>
</feature>
<evidence type="ECO:0000256" key="10">
    <source>
        <dbReference type="ARBA" id="ARBA00023212"/>
    </source>
</evidence>
<dbReference type="InParanoid" id="L9JER1"/>
<protein>
    <recommendedName>
        <fullName evidence="15">Cytoskeleton-associated protein 5</fullName>
    </recommendedName>
</protein>
<dbReference type="InterPro" id="IPR045110">
    <property type="entry name" value="XMAP215"/>
</dbReference>
<evidence type="ECO:0000256" key="3">
    <source>
        <dbReference type="ARBA" id="ARBA00004647"/>
    </source>
</evidence>
<evidence type="ECO:0000256" key="15">
    <source>
        <dbReference type="ARBA" id="ARBA00071249"/>
    </source>
</evidence>
<feature type="domain" description="TOG" evidence="18">
    <location>
        <begin position="1"/>
        <end position="227"/>
    </location>
</feature>
<feature type="region of interest" description="Disordered" evidence="17">
    <location>
        <begin position="511"/>
        <end position="579"/>
    </location>
</feature>
<evidence type="ECO:0000256" key="14">
    <source>
        <dbReference type="ARBA" id="ARBA00054737"/>
    </source>
</evidence>
<dbReference type="GO" id="GO:0061863">
    <property type="term" value="F:microtubule plus end polymerase"/>
    <property type="evidence" value="ECO:0007669"/>
    <property type="project" value="InterPro"/>
</dbReference>
<comment type="subcellular location">
    <subcellularLocation>
        <location evidence="2">Chromosome</location>
        <location evidence="2">Centromere</location>
        <location evidence="2">Kinetochore</location>
    </subcellularLocation>
    <subcellularLocation>
        <location evidence="1">Cytoplasm</location>
        <location evidence="1">Cytoskeleton</location>
        <location evidence="1">Microtubule organizing center</location>
        <location evidence="1">Centrosome</location>
    </subcellularLocation>
    <subcellularLocation>
        <location evidence="3">Cytoplasm</location>
        <location evidence="3">Cytoskeleton</location>
        <location evidence="3">Spindle pole</location>
    </subcellularLocation>
</comment>
<feature type="region of interest" description="Disordered" evidence="17">
    <location>
        <begin position="780"/>
        <end position="819"/>
    </location>
</feature>
<evidence type="ECO:0000256" key="6">
    <source>
        <dbReference type="ARBA" id="ARBA00022618"/>
    </source>
</evidence>
<evidence type="ECO:0000256" key="17">
    <source>
        <dbReference type="SAM" id="MobiDB-lite"/>
    </source>
</evidence>
<feature type="region of interest" description="Disordered" evidence="17">
    <location>
        <begin position="1830"/>
        <end position="1851"/>
    </location>
</feature>
<reference evidence="20" key="2">
    <citation type="journal article" date="2013" name="Nat. Commun.">
        <title>Genome of the Chinese tree shrew.</title>
        <authorList>
            <person name="Fan Y."/>
            <person name="Huang Z.Y."/>
            <person name="Cao C.C."/>
            <person name="Chen C.S."/>
            <person name="Chen Y.X."/>
            <person name="Fan D.D."/>
            <person name="He J."/>
            <person name="Hou H.L."/>
            <person name="Hu L."/>
            <person name="Hu X.T."/>
            <person name="Jiang X.T."/>
            <person name="Lai R."/>
            <person name="Lang Y.S."/>
            <person name="Liang B."/>
            <person name="Liao S.G."/>
            <person name="Mu D."/>
            <person name="Ma Y.Y."/>
            <person name="Niu Y.Y."/>
            <person name="Sun X.Q."/>
            <person name="Xia J.Q."/>
            <person name="Xiao J."/>
            <person name="Xiong Z.Q."/>
            <person name="Xu L."/>
            <person name="Yang L."/>
            <person name="Zhang Y."/>
            <person name="Zhao W."/>
            <person name="Zhao X.D."/>
            <person name="Zheng Y.T."/>
            <person name="Zhou J.M."/>
            <person name="Zhu Y.B."/>
            <person name="Zhang G.J."/>
            <person name="Wang J."/>
            <person name="Yao Y.G."/>
        </authorList>
    </citation>
    <scope>NUCLEOTIDE SEQUENCE [LARGE SCALE GENOMIC DNA]</scope>
</reference>
<feature type="repeat" description="HEAT" evidence="16">
    <location>
        <begin position="440"/>
        <end position="478"/>
    </location>
</feature>
<evidence type="ECO:0000259" key="18">
    <source>
        <dbReference type="SMART" id="SM01349"/>
    </source>
</evidence>
<feature type="compositionally biased region" description="Basic and acidic residues" evidence="17">
    <location>
        <begin position="2203"/>
        <end position="2217"/>
    </location>
</feature>
<evidence type="ECO:0000256" key="2">
    <source>
        <dbReference type="ARBA" id="ARBA00004629"/>
    </source>
</evidence>
<keyword evidence="6" id="KW-0132">Cell division</keyword>
<feature type="compositionally biased region" description="Basic and acidic residues" evidence="17">
    <location>
        <begin position="2169"/>
        <end position="2186"/>
    </location>
</feature>
<evidence type="ECO:0000256" key="7">
    <source>
        <dbReference type="ARBA" id="ARBA00022737"/>
    </source>
</evidence>
<gene>
    <name evidence="19" type="ORF">TREES_T100014294</name>
</gene>
<dbReference type="FunFam" id="1.25.10.10:FF:000019">
    <property type="entry name" value="Cytoskeleton-associated protein 5"/>
    <property type="match status" value="1"/>
</dbReference>
<keyword evidence="5" id="KW-0963">Cytoplasm</keyword>
<evidence type="ECO:0000256" key="11">
    <source>
        <dbReference type="ARBA" id="ARBA00023306"/>
    </source>
</evidence>
<feature type="compositionally biased region" description="Polar residues" evidence="17">
    <location>
        <begin position="2156"/>
        <end position="2168"/>
    </location>
</feature>
<comment type="similarity">
    <text evidence="13">Belongs to the TOG/XMAP215 family.</text>
</comment>
<accession>L9JER1</accession>
<dbReference type="SMART" id="SM01349">
    <property type="entry name" value="TOG"/>
    <property type="match status" value="5"/>
</dbReference>
<evidence type="ECO:0000256" key="9">
    <source>
        <dbReference type="ARBA" id="ARBA00022838"/>
    </source>
</evidence>
<feature type="region of interest" description="Disordered" evidence="17">
    <location>
        <begin position="1985"/>
        <end position="2007"/>
    </location>
</feature>
<dbReference type="GO" id="GO:0000776">
    <property type="term" value="C:kinetochore"/>
    <property type="evidence" value="ECO:0007669"/>
    <property type="project" value="UniProtKB-KW"/>
</dbReference>
<dbReference type="GO" id="GO:0007051">
    <property type="term" value="P:spindle organization"/>
    <property type="evidence" value="ECO:0007669"/>
    <property type="project" value="InterPro"/>
</dbReference>
<dbReference type="GO" id="GO:0030951">
    <property type="term" value="P:establishment or maintenance of microtubule cytoskeleton polarity"/>
    <property type="evidence" value="ECO:0007669"/>
    <property type="project" value="InterPro"/>
</dbReference>
<comment type="function">
    <text evidence="14">Binds to the plus end of microtubules and regulates microtubule dynamics and microtubule organization. Acts as a processive microtubule polymerase. Promotes cytoplasmic microtubule nucleation and elongation. Plays a major role in organizing spindle poles. In spindle formation protects kinetochore microtubules from depolymerization by KIF2C and has an essential role in centrosomal microtubule assembly independently of KIF2C activity. Contributes to centrosome integrity. Acts as a component of the TACC3/ch-TOG/clathrin complex proposed to contribute to stabilization of kinetochore fibers of the mitotic spindle by acting as inter-microtubule bridge. The TACC3/ch-TOG/clathrin complex is required for the maintenance of kinetochore fiber tension. Enhances the strength of NDC80 complex-mediated kinetochore-tip microtubule attachments.</text>
</comment>
<dbReference type="Pfam" id="PF12348">
    <property type="entry name" value="CLASP_N"/>
    <property type="match status" value="1"/>
</dbReference>
<dbReference type="PROSITE" id="PS50077">
    <property type="entry name" value="HEAT_REPEAT"/>
    <property type="match status" value="1"/>
</dbReference>
<dbReference type="InterPro" id="IPR034085">
    <property type="entry name" value="TOG"/>
</dbReference>
<evidence type="ECO:0000256" key="8">
    <source>
        <dbReference type="ARBA" id="ARBA00022776"/>
    </source>
</evidence>
<keyword evidence="7" id="KW-0677">Repeat</keyword>
<feature type="compositionally biased region" description="Low complexity" evidence="17">
    <location>
        <begin position="1098"/>
        <end position="1116"/>
    </location>
</feature>
<keyword evidence="8" id="KW-0498">Mitosis</keyword>
<sequence>MGDDSEWLKLPVDQKCEHKLWKARLSGYEEALKIFQKIKDEKSPEWSKFLGLIKKFVTDSNAVVQLKGLEAALVYVENAHVAGKTTGEVVSGVVSKVFNQPKAKAKELGIEICLMYIEIEKGEAVQEELLKGLDNKNPKIVVACIETLRKALSEFGSKIILLKPIIKVLPKLFESREKAVRDEAKLIAVEIYRWIRDALRPPLQNINSVQLKELEEEWVKLPTGAPKPSRFLRSQQELEAKLEQQQSAGGDAEGGGDDGDEVPQIDAYELLEAVEILSKLPKDFYDKIEAKKWQERKEALEAVEVLVKNPKLEAGDYADLVKALKKVVGKDTNVMLVALAAKCLTGLAVGLRKKFGQYAGHVVPTILEKFKEKKPQVVQALQEAIDAIFLTTTLQNISEDILAVMDNKNPTIKQQTSLFIARSFRHCTASTLPKSLLKPFCAALLKHINDSAPEVRDAAFEALGTALKVVGEKAVNPFLADVDKLKLDKIKECSEKVELVHGKKAGLAADKKDFKPVPGRTAASGAAGDKDVKDISAPKPGPLKKAPAAKAGGPPKKGKPAAPGGPGSTGTKSKKGLETKEIVEPELSIEVCEEKASAVLPPTCIQLLDSGNWKERLASMEEFQKVMQLKLHIVALIAQKGNFSKTSAQVVLDGLVDKIGDVKCGNNAKEAMTAIAEACMLPWTAEQVMSMAFSQKNPKNQSETLNWLSNAIKEFGFSGLNVKAFISNVKTALAATNPAVRTSAITLLGVMYLYVGPSLRMFFEDEKPALLSQIDAEFEKMQGQSPPAPTRGISKHSVSGTDEGEDGDEPDDGGNDVVDLLPRTEISDKITSELVSKIGDKNWKIRKEGLDEVAGIINEAKFIQPNIGELPTALKGRLNDSNKILVQQTLNILQQLAVAMGPNIKQHVKNLGIPIITVLGDSKNNVRAAALATVNAWAEQTGMKEWLEGEDLSEELKKENPFLRQELLGWLAEKLPTLRSTPTDLILCVPHLYSCLEDRNGDVRKKAQDALPFFMMHLGYEKMAKATGKLKPTSKDQVLAMLEKAKANMPAKPAAPAKAASKSIAGSAPAKFQPTSAPAEDSVCSTVDLKSDPKKAKAQGVSSKAKSAQAKKVPSKTSLKEDEDKSGPIFIVVPNGKEQRMKDEKALKVLKWNFTTPRDEYIEQLKTQMSSCVAKWLQDEMFHSDFQHHNKALAVMVDHLESEKEGVIGCLDLILKWLTLRFFDTNTSVLMKALEYLKLLFTLLTEEEYHLTENEASSFIPYLILKVGEPKDVIRKDVRAILNRMCLVYPSSKMFPFIMEGTKSKNSKQRAECLEELGCLVESYGMNVCQPTPGKALKEIAIHIGDRDNAVRNAALNTIVTVYNVYGDQVFKLIGNLSEKDMSMLEERIKRSAKRPSAAPMKQVEEKPQRTQSISANANMLRKGPAEDMSSKLNQARSMSGHPEAAQMVRREFQLDLDEIENDNGTVRCEMPELVQHKLDDIFEPVLIPEPKVRAVSPHFDDMHSNTASTINFIISQVASGDINTSIQALTQIDEVLRQEDKAEAMSGHIDQFLIATFMQLRLSYNTHMADEKLEKDEIIKLYSCIIGNMISIDEVLRQEDKAEAMSGHIDQFLIATFMQLRLSYNTHMADEKLEKDEIIKLYSCIIGNMISLFQIESLAREASTGVLKDLMHGLITLMLDSRIEDLEEGQQVIRSVNLLVVKVLEKSDQTNILSALLVLLQDSLLATASSPKFSELVMKCLWRMVRLLPDTINSINLDRILLDIHIFMKVFPKEKLKQCKSEFPIRTLKTLLHTLCKLKGPKILDHLTMIDNKNESELEAHLCRMMKHSMDQTGSKSDKETEKGASRIDEKSSKAKVNDFLAEIFKKIGSKENTKEGLAELYEYKKKYSDADIEPFLKNSSQFFQSYVERGLRVIEMEREGKGRIPTSAEKLKQCKSEFPIRTLKTLLHTLCKLKGPKILDHLTMIDNKNESELEAHLCRMMKHSMDQTGSKSDKETEKGASRIDEKSSKAKVNDFLAEIFKKIGSKENTKEGLAELYEYKKKYSDADIEPFLKNSSQFFQSYVERGLRVIEMEREGKGRIPTSAGISPQMEVTCVPTPTSTVSSIGNTNGEEVGPSVYLERLKILRQRCGLDNTKQDDRPPLTSLLSKPAVPTVASSTDMLHSKLSQLRESREQHQHSDLDSHQTHSSGAVTTSSSTANIDDLKKRLERIKSSRK</sequence>
<dbReference type="EMBL" id="KB321021">
    <property type="protein sequence ID" value="ELW48853.1"/>
    <property type="molecule type" value="Genomic_DNA"/>
</dbReference>
<feature type="compositionally biased region" description="Acidic residues" evidence="17">
    <location>
        <begin position="802"/>
        <end position="814"/>
    </location>
</feature>
<keyword evidence="9" id="KW-0995">Kinetochore</keyword>
<dbReference type="Proteomes" id="UP000011518">
    <property type="component" value="Unassembled WGS sequence"/>
</dbReference>